<organism evidence="2 3">
    <name type="scientific">Pectobacterium phage vB_PcaM_CBB</name>
    <dbReference type="NCBI Taxonomy" id="2772511"/>
    <lineage>
        <taxon>Viruses</taxon>
        <taxon>Duplodnaviria</taxon>
        <taxon>Heunggongvirae</taxon>
        <taxon>Uroviricota</taxon>
        <taxon>Caudoviricetes</taxon>
        <taxon>Mimasvirus</taxon>
        <taxon>Mimasvirus CBB</taxon>
    </lineage>
</organism>
<reference evidence="3" key="1">
    <citation type="submission" date="2016-01" db="EMBL/GenBank/DDBJ databases">
        <title>Isolation and Characterization of Enterobacteria phage CBB.</title>
        <authorList>
            <person name="Buttimer C.T.H."/>
            <person name="Hendrix H."/>
            <person name="Alexandre H."/>
            <person name="O'Mahony J."/>
            <person name="Lavigne R."/>
            <person name="Coffey A."/>
        </authorList>
    </citation>
    <scope>NUCLEOTIDE SEQUENCE [LARGE SCALE GENOMIC DNA]</scope>
</reference>
<keyword evidence="3" id="KW-1185">Reference proteome</keyword>
<gene>
    <name evidence="2" type="ORF">CBB_522</name>
</gene>
<dbReference type="Proteomes" id="UP000223891">
    <property type="component" value="Segment"/>
</dbReference>
<evidence type="ECO:0000313" key="2">
    <source>
        <dbReference type="EMBL" id="AMM44085.1"/>
    </source>
</evidence>
<evidence type="ECO:0000313" key="3">
    <source>
        <dbReference type="Proteomes" id="UP000223891"/>
    </source>
</evidence>
<proteinExistence type="predicted"/>
<accession>A0A1L2CVN4</accession>
<sequence length="64" mass="7146">MTSFRRFTIAFWGGHVIGAVGLIVGMILMVQHQDFTYLIGSAICGLIVAFSYVQLMFKFVKVKS</sequence>
<keyword evidence="1" id="KW-0812">Transmembrane</keyword>
<protein>
    <submittedName>
        <fullName evidence="2">Putative membrane protein</fullName>
    </submittedName>
</protein>
<feature type="transmembrane region" description="Helical" evidence="1">
    <location>
        <begin position="7"/>
        <end position="29"/>
    </location>
</feature>
<keyword evidence="1" id="KW-0472">Membrane</keyword>
<feature type="transmembrane region" description="Helical" evidence="1">
    <location>
        <begin position="35"/>
        <end position="57"/>
    </location>
</feature>
<keyword evidence="1" id="KW-1133">Transmembrane helix</keyword>
<dbReference type="EMBL" id="KU574722">
    <property type="protein sequence ID" value="AMM44085.1"/>
    <property type="molecule type" value="Genomic_DNA"/>
</dbReference>
<name>A0A1L2CVN4_9CAUD</name>
<evidence type="ECO:0000256" key="1">
    <source>
        <dbReference type="SAM" id="Phobius"/>
    </source>
</evidence>